<comment type="caution">
    <text evidence="1">The sequence shown here is derived from an EMBL/GenBank/DDBJ whole genome shotgun (WGS) entry which is preliminary data.</text>
</comment>
<dbReference type="Proteomes" id="UP000267585">
    <property type="component" value="Unassembled WGS sequence"/>
</dbReference>
<dbReference type="EMBL" id="RQPJ01000001">
    <property type="protein sequence ID" value="RTE55438.1"/>
    <property type="molecule type" value="Genomic_DNA"/>
</dbReference>
<accession>A0A3S0CNI4</accession>
<reference evidence="1 2" key="1">
    <citation type="submission" date="2018-11" db="EMBL/GenBank/DDBJ databases">
        <title>Arenibacter aquaticus sp.nov., a marine bacterium isolated from surface seawater in the South China Sea.</title>
        <authorList>
            <person name="Guo J."/>
            <person name="Sun J."/>
        </authorList>
    </citation>
    <scope>NUCLEOTIDE SEQUENCE [LARGE SCALE GENOMIC DNA]</scope>
    <source>
        <strain evidence="1 2">GUO666</strain>
    </source>
</reference>
<name>A0A3S0CNI4_9FLAO</name>
<keyword evidence="2" id="KW-1185">Reference proteome</keyword>
<dbReference type="AlphaFoldDB" id="A0A3S0CNI4"/>
<evidence type="ECO:0000313" key="2">
    <source>
        <dbReference type="Proteomes" id="UP000267585"/>
    </source>
</evidence>
<gene>
    <name evidence="1" type="ORF">EHW67_02400</name>
</gene>
<proteinExistence type="predicted"/>
<protein>
    <submittedName>
        <fullName evidence="1">Uncharacterized protein</fullName>
    </submittedName>
</protein>
<evidence type="ECO:0000313" key="1">
    <source>
        <dbReference type="EMBL" id="RTE55438.1"/>
    </source>
</evidence>
<organism evidence="1 2">
    <name type="scientific">Arenibacter aquaticus</name>
    <dbReference type="NCBI Taxonomy" id="2489054"/>
    <lineage>
        <taxon>Bacteria</taxon>
        <taxon>Pseudomonadati</taxon>
        <taxon>Bacteroidota</taxon>
        <taxon>Flavobacteriia</taxon>
        <taxon>Flavobacteriales</taxon>
        <taxon>Flavobacteriaceae</taxon>
        <taxon>Arenibacter</taxon>
    </lineage>
</organism>
<dbReference type="OrthoDB" id="1178982at2"/>
<sequence>MKNRVHILFFVVSFLVYHTAFTQENFKKTKIVATVFKALKKQNEQKFLKGLPSKDDILYLIPIIKAAQPNENIPEADTIIANFKMKATENFRKVIKRGSSFGVKWEDMALEKVEYKANPDPKVDIERGNITLVCSSNDKKFLIILNKSSKIRGSWKLMNTMKFTLL</sequence>
<dbReference type="RefSeq" id="WP_126160741.1">
    <property type="nucleotide sequence ID" value="NZ_RQPJ01000001.1"/>
</dbReference>